<dbReference type="EMBL" id="UZAH01025483">
    <property type="protein sequence ID" value="VDO64831.1"/>
    <property type="molecule type" value="Genomic_DNA"/>
</dbReference>
<accession>A0A3P7WU88</accession>
<accession>A0A183FFY8</accession>
<organism evidence="2 3">
    <name type="scientific">Heligmosomoides polygyrus</name>
    <name type="common">Parasitic roundworm</name>
    <dbReference type="NCBI Taxonomy" id="6339"/>
    <lineage>
        <taxon>Eukaryota</taxon>
        <taxon>Metazoa</taxon>
        <taxon>Ecdysozoa</taxon>
        <taxon>Nematoda</taxon>
        <taxon>Chromadorea</taxon>
        <taxon>Rhabditida</taxon>
        <taxon>Rhabditina</taxon>
        <taxon>Rhabditomorpha</taxon>
        <taxon>Strongyloidea</taxon>
        <taxon>Heligmosomidae</taxon>
        <taxon>Heligmosomoides</taxon>
    </lineage>
</organism>
<proteinExistence type="predicted"/>
<protein>
    <submittedName>
        <fullName evidence="1 3">Uncharacterized protein</fullName>
    </submittedName>
</protein>
<gene>
    <name evidence="1" type="ORF">HPBE_LOCUS5504</name>
</gene>
<dbReference type="WBParaSite" id="HPBE_0000550301-mRNA-1">
    <property type="protein sequence ID" value="HPBE_0000550301-mRNA-1"/>
    <property type="gene ID" value="HPBE_0000550301"/>
</dbReference>
<sequence>MGLGQPSEELPLTNQVVQPCAPVLNVHLFTRCIRSVTCLERIEFVLLKQTDYSVRVDHSACRILEDFWAISLI</sequence>
<dbReference type="Proteomes" id="UP000050761">
    <property type="component" value="Unassembled WGS sequence"/>
</dbReference>
<reference evidence="3" key="2">
    <citation type="submission" date="2019-09" db="UniProtKB">
        <authorList>
            <consortium name="WormBaseParasite"/>
        </authorList>
    </citation>
    <scope>IDENTIFICATION</scope>
</reference>
<evidence type="ECO:0000313" key="3">
    <source>
        <dbReference type="WBParaSite" id="HPBE_0000550301-mRNA-1"/>
    </source>
</evidence>
<evidence type="ECO:0000313" key="1">
    <source>
        <dbReference type="EMBL" id="VDO64831.1"/>
    </source>
</evidence>
<dbReference type="AlphaFoldDB" id="A0A183FFY8"/>
<reference evidence="1 2" key="1">
    <citation type="submission" date="2018-11" db="EMBL/GenBank/DDBJ databases">
        <authorList>
            <consortium name="Pathogen Informatics"/>
        </authorList>
    </citation>
    <scope>NUCLEOTIDE SEQUENCE [LARGE SCALE GENOMIC DNA]</scope>
</reference>
<keyword evidence="2" id="KW-1185">Reference proteome</keyword>
<evidence type="ECO:0000313" key="2">
    <source>
        <dbReference type="Proteomes" id="UP000050761"/>
    </source>
</evidence>
<name>A0A183FFY8_HELPZ</name>